<evidence type="ECO:0000256" key="1">
    <source>
        <dbReference type="SAM" id="MobiDB-lite"/>
    </source>
</evidence>
<protein>
    <submittedName>
        <fullName evidence="2">Uncharacterized protein</fullName>
    </submittedName>
</protein>
<dbReference type="Proteomes" id="UP000694240">
    <property type="component" value="Chromosome 8"/>
</dbReference>
<organism evidence="2 3">
    <name type="scientific">Arabidopsis thaliana x Arabidopsis arenosa</name>
    <dbReference type="NCBI Taxonomy" id="1240361"/>
    <lineage>
        <taxon>Eukaryota</taxon>
        <taxon>Viridiplantae</taxon>
        <taxon>Streptophyta</taxon>
        <taxon>Embryophyta</taxon>
        <taxon>Tracheophyta</taxon>
        <taxon>Spermatophyta</taxon>
        <taxon>Magnoliopsida</taxon>
        <taxon>eudicotyledons</taxon>
        <taxon>Gunneridae</taxon>
        <taxon>Pentapetalae</taxon>
        <taxon>rosids</taxon>
        <taxon>malvids</taxon>
        <taxon>Brassicales</taxon>
        <taxon>Brassicaceae</taxon>
        <taxon>Camelineae</taxon>
        <taxon>Arabidopsis</taxon>
    </lineage>
</organism>
<name>A0A8T2AQ85_9BRAS</name>
<gene>
    <name evidence="2" type="ORF">ISN45_Aa03g002780</name>
</gene>
<dbReference type="EMBL" id="JAEFBK010000008">
    <property type="protein sequence ID" value="KAG7575829.1"/>
    <property type="molecule type" value="Genomic_DNA"/>
</dbReference>
<proteinExistence type="predicted"/>
<evidence type="ECO:0000313" key="2">
    <source>
        <dbReference type="EMBL" id="KAG7575829.1"/>
    </source>
</evidence>
<sequence length="47" mass="5364">MRKPNVTNNRAEDWSRKQWPPPSARAVVCIVNEEVTIPETLTPETMA</sequence>
<feature type="non-terminal residue" evidence="2">
    <location>
        <position position="47"/>
    </location>
</feature>
<keyword evidence="3" id="KW-1185">Reference proteome</keyword>
<accession>A0A8T2AQ85</accession>
<evidence type="ECO:0000313" key="3">
    <source>
        <dbReference type="Proteomes" id="UP000694240"/>
    </source>
</evidence>
<comment type="caution">
    <text evidence="2">The sequence shown here is derived from an EMBL/GenBank/DDBJ whole genome shotgun (WGS) entry which is preliminary data.</text>
</comment>
<feature type="region of interest" description="Disordered" evidence="1">
    <location>
        <begin position="1"/>
        <end position="22"/>
    </location>
</feature>
<dbReference type="AlphaFoldDB" id="A0A8T2AQ85"/>
<reference evidence="2 3" key="1">
    <citation type="submission" date="2020-12" db="EMBL/GenBank/DDBJ databases">
        <title>Concerted genomic and epigenomic changes stabilize Arabidopsis allopolyploids.</title>
        <authorList>
            <person name="Chen Z."/>
        </authorList>
    </citation>
    <scope>NUCLEOTIDE SEQUENCE [LARGE SCALE GENOMIC DNA]</scope>
    <source>
        <strain evidence="2">Allo738</strain>
        <tissue evidence="2">Leaf</tissue>
    </source>
</reference>